<feature type="region of interest" description="Disordered" evidence="1">
    <location>
        <begin position="1"/>
        <end position="22"/>
    </location>
</feature>
<dbReference type="EMBL" id="BLPF01000004">
    <property type="protein sequence ID" value="GFJ85013.1"/>
    <property type="molecule type" value="Genomic_DNA"/>
</dbReference>
<organism evidence="2 3">
    <name type="scientific">Phytohabitans houttuyneae</name>
    <dbReference type="NCBI Taxonomy" id="1076126"/>
    <lineage>
        <taxon>Bacteria</taxon>
        <taxon>Bacillati</taxon>
        <taxon>Actinomycetota</taxon>
        <taxon>Actinomycetes</taxon>
        <taxon>Micromonosporales</taxon>
        <taxon>Micromonosporaceae</taxon>
    </lineage>
</organism>
<feature type="compositionally biased region" description="Basic and acidic residues" evidence="1">
    <location>
        <begin position="1"/>
        <end position="17"/>
    </location>
</feature>
<keyword evidence="3" id="KW-1185">Reference proteome</keyword>
<accession>A0A6V8KIH9</accession>
<protein>
    <submittedName>
        <fullName evidence="2">Uncharacterized protein</fullName>
    </submittedName>
</protein>
<reference evidence="2 3" key="2">
    <citation type="submission" date="2020-03" db="EMBL/GenBank/DDBJ databases">
        <authorList>
            <person name="Ichikawa N."/>
            <person name="Kimura A."/>
            <person name="Kitahashi Y."/>
            <person name="Uohara A."/>
        </authorList>
    </citation>
    <scope>NUCLEOTIDE SEQUENCE [LARGE SCALE GENOMIC DNA]</scope>
    <source>
        <strain evidence="2 3">NBRC 108639</strain>
    </source>
</reference>
<dbReference type="AlphaFoldDB" id="A0A6V8KIH9"/>
<reference evidence="2 3" key="1">
    <citation type="submission" date="2020-03" db="EMBL/GenBank/DDBJ databases">
        <title>Whole genome shotgun sequence of Phytohabitans houttuyneae NBRC 108639.</title>
        <authorList>
            <person name="Komaki H."/>
            <person name="Tamura T."/>
        </authorList>
    </citation>
    <scope>NUCLEOTIDE SEQUENCE [LARGE SCALE GENOMIC DNA]</scope>
    <source>
        <strain evidence="2 3">NBRC 108639</strain>
    </source>
</reference>
<evidence type="ECO:0000313" key="3">
    <source>
        <dbReference type="Proteomes" id="UP000482800"/>
    </source>
</evidence>
<evidence type="ECO:0000313" key="2">
    <source>
        <dbReference type="EMBL" id="GFJ85013.1"/>
    </source>
</evidence>
<gene>
    <name evidence="2" type="ORF">Phou_091930</name>
</gene>
<evidence type="ECO:0000256" key="1">
    <source>
        <dbReference type="SAM" id="MobiDB-lite"/>
    </source>
</evidence>
<dbReference type="Proteomes" id="UP000482800">
    <property type="component" value="Unassembled WGS sequence"/>
</dbReference>
<comment type="caution">
    <text evidence="2">The sequence shown here is derived from an EMBL/GenBank/DDBJ whole genome shotgun (WGS) entry which is preliminary data.</text>
</comment>
<sequence>MRSTNDRGLKHRAETETRAVPIPPEPVVILHEHIERVGVADDGRRYRSDHGNVAAASTYSRVWDDAWALGLPPDRVESPLAGRPILATRAGSDRVRWPHRDVDVWPRFC</sequence>
<name>A0A6V8KIH9_9ACTN</name>
<proteinExistence type="predicted"/>